<dbReference type="Pfam" id="PF00067">
    <property type="entry name" value="p450"/>
    <property type="match status" value="2"/>
</dbReference>
<dbReference type="Proteomes" id="UP000504604">
    <property type="component" value="Linkage group LG3"/>
</dbReference>
<evidence type="ECO:0000256" key="7">
    <source>
        <dbReference type="ARBA" id="ARBA00023004"/>
    </source>
</evidence>
<dbReference type="FunFam" id="1.10.630.10:FF:000126">
    <property type="entry name" value="Predicted protein"/>
    <property type="match status" value="1"/>
</dbReference>
<sequence>MSSEIPLIMLFITLFFLLMLKKKRQVMISRRLPPGPKKLPIIGNLHQLGKLPHRSLQNMSQRYGDLMFLQLGSVPALVVSSPDMARDIFKNHDLVFSGRPPLYSAKRFTYNLSSISLAPYGEYWRQVRKILVLELMTAKRVESFGQVRVQEVALTMERISSNAPNVVDLSSLMFLLSNNVVCRVAFGKMSPSDDRNSSRFQEILGEAQHLMGEFNVADFFPWMGWVNKFNGVDRRLEKNFRDLDRFFDQVIEEHLDPMRPESDSEDIIDVLLRIQKDPNQTINLSDEQLKGVLMDIFVAGTDTSAATIIWTMAELMRNPHVKQKAQQELRQAAKGKTKIQESDLPNLPYLKQVIKESFRLHPPAPLLVPRETTKSCTIANSYDDVSKKPRTSSNSTRETCTVADSYDVPAKTRVFFNCKAMSADPAYWEDPEKFWPERFMDRQVDFRGQHFELLPFGAGRRGCPGINFAVPLVELALANLLFCFDWELPEGMSAEDVDMEEAPGITMHKKTPLCLVASPVNLG</sequence>
<evidence type="ECO:0000256" key="8">
    <source>
        <dbReference type="ARBA" id="ARBA00023033"/>
    </source>
</evidence>
<dbReference type="KEGG" id="sind:105157480"/>
<dbReference type="InterPro" id="IPR036396">
    <property type="entry name" value="Cyt_P450_sf"/>
</dbReference>
<dbReference type="Gramene" id="SIN_1020256.t">
    <property type="protein sequence ID" value="SIN_1020256.t"/>
    <property type="gene ID" value="SIN_1020256"/>
</dbReference>
<evidence type="ECO:0000256" key="6">
    <source>
        <dbReference type="ARBA" id="ARBA00023002"/>
    </source>
</evidence>
<dbReference type="InterPro" id="IPR017972">
    <property type="entry name" value="Cyt_P450_CS"/>
</dbReference>
<keyword evidence="5 9" id="KW-0479">Metal-binding</keyword>
<feature type="binding site" description="axial binding residue" evidence="9">
    <location>
        <position position="463"/>
    </location>
    <ligand>
        <name>heme</name>
        <dbReference type="ChEBI" id="CHEBI:30413"/>
    </ligand>
    <ligandPart>
        <name>Fe</name>
        <dbReference type="ChEBI" id="CHEBI:18248"/>
    </ligandPart>
</feature>
<dbReference type="GO" id="GO:0004497">
    <property type="term" value="F:monooxygenase activity"/>
    <property type="evidence" value="ECO:0007669"/>
    <property type="project" value="UniProtKB-KW"/>
</dbReference>
<dbReference type="PROSITE" id="PS00086">
    <property type="entry name" value="CYTOCHROME_P450"/>
    <property type="match status" value="1"/>
</dbReference>
<dbReference type="CDD" id="cd11072">
    <property type="entry name" value="CYP71-like"/>
    <property type="match status" value="1"/>
</dbReference>
<evidence type="ECO:0000256" key="1">
    <source>
        <dbReference type="ARBA" id="ARBA00001971"/>
    </source>
</evidence>
<reference evidence="12" key="1">
    <citation type="submission" date="2025-08" db="UniProtKB">
        <authorList>
            <consortium name="RefSeq"/>
        </authorList>
    </citation>
    <scope>IDENTIFICATION</scope>
</reference>
<dbReference type="GeneID" id="105157480"/>
<dbReference type="GO" id="GO:0020037">
    <property type="term" value="F:heme binding"/>
    <property type="evidence" value="ECO:0007669"/>
    <property type="project" value="InterPro"/>
</dbReference>
<gene>
    <name evidence="12" type="primary">LOC105157480</name>
</gene>
<dbReference type="SUPFAM" id="SSF48264">
    <property type="entry name" value="Cytochrome P450"/>
    <property type="match status" value="1"/>
</dbReference>
<evidence type="ECO:0000256" key="9">
    <source>
        <dbReference type="PIRSR" id="PIRSR602401-1"/>
    </source>
</evidence>
<name>A0A8M8UMG6_SESIN</name>
<dbReference type="PRINTS" id="PR00385">
    <property type="entry name" value="P450"/>
</dbReference>
<keyword evidence="8 10" id="KW-0503">Monooxygenase</keyword>
<accession>A0A8M8UMG6</accession>
<proteinExistence type="inferred from homology"/>
<comment type="subcellular location">
    <subcellularLocation>
        <location evidence="2">Membrane</location>
        <topology evidence="2">Single-pass membrane protein</topology>
    </subcellularLocation>
</comment>
<keyword evidence="4 9" id="KW-0349">Heme</keyword>
<protein>
    <submittedName>
        <fullName evidence="12">Cytochrome P450 71A9-like</fullName>
    </submittedName>
</protein>
<dbReference type="InterPro" id="IPR001128">
    <property type="entry name" value="Cyt_P450"/>
</dbReference>
<dbReference type="GO" id="GO:0016705">
    <property type="term" value="F:oxidoreductase activity, acting on paired donors, with incorporation or reduction of molecular oxygen"/>
    <property type="evidence" value="ECO:0007669"/>
    <property type="project" value="InterPro"/>
</dbReference>
<keyword evidence="11" id="KW-1185">Reference proteome</keyword>
<dbReference type="Gene3D" id="1.10.630.10">
    <property type="entry name" value="Cytochrome P450"/>
    <property type="match status" value="1"/>
</dbReference>
<comment type="similarity">
    <text evidence="3 10">Belongs to the cytochrome P450 family.</text>
</comment>
<evidence type="ECO:0000256" key="2">
    <source>
        <dbReference type="ARBA" id="ARBA00004167"/>
    </source>
</evidence>
<dbReference type="FunFam" id="1.10.630.10:FF:000011">
    <property type="entry name" value="Cytochrome P450 83B1"/>
    <property type="match status" value="1"/>
</dbReference>
<dbReference type="GO" id="GO:0016020">
    <property type="term" value="C:membrane"/>
    <property type="evidence" value="ECO:0007669"/>
    <property type="project" value="UniProtKB-SubCell"/>
</dbReference>
<organism evidence="11 12">
    <name type="scientific">Sesamum indicum</name>
    <name type="common">Oriental sesame</name>
    <name type="synonym">Sesamum orientale</name>
    <dbReference type="NCBI Taxonomy" id="4182"/>
    <lineage>
        <taxon>Eukaryota</taxon>
        <taxon>Viridiplantae</taxon>
        <taxon>Streptophyta</taxon>
        <taxon>Embryophyta</taxon>
        <taxon>Tracheophyta</taxon>
        <taxon>Spermatophyta</taxon>
        <taxon>Magnoliopsida</taxon>
        <taxon>eudicotyledons</taxon>
        <taxon>Gunneridae</taxon>
        <taxon>Pentapetalae</taxon>
        <taxon>asterids</taxon>
        <taxon>lamiids</taxon>
        <taxon>Lamiales</taxon>
        <taxon>Pedaliaceae</taxon>
        <taxon>Sesamum</taxon>
    </lineage>
</organism>
<comment type="cofactor">
    <cofactor evidence="1 9">
        <name>heme</name>
        <dbReference type="ChEBI" id="CHEBI:30413"/>
    </cofactor>
</comment>
<evidence type="ECO:0000256" key="4">
    <source>
        <dbReference type="ARBA" id="ARBA00022617"/>
    </source>
</evidence>
<evidence type="ECO:0000256" key="3">
    <source>
        <dbReference type="ARBA" id="ARBA00010617"/>
    </source>
</evidence>
<evidence type="ECO:0000256" key="10">
    <source>
        <dbReference type="RuleBase" id="RU000461"/>
    </source>
</evidence>
<dbReference type="RefSeq" id="XP_020548043.1">
    <property type="nucleotide sequence ID" value="XM_020692384.1"/>
</dbReference>
<dbReference type="PRINTS" id="PR00463">
    <property type="entry name" value="EP450I"/>
</dbReference>
<dbReference type="OrthoDB" id="2789670at2759"/>
<dbReference type="PANTHER" id="PTHR47955">
    <property type="entry name" value="CYTOCHROME P450 FAMILY 71 PROTEIN"/>
    <property type="match status" value="1"/>
</dbReference>
<dbReference type="InterPro" id="IPR002401">
    <property type="entry name" value="Cyt_P450_E_grp-I"/>
</dbReference>
<dbReference type="AlphaFoldDB" id="A0A8M8UMG6"/>
<keyword evidence="6 10" id="KW-0560">Oxidoreductase</keyword>
<evidence type="ECO:0000256" key="5">
    <source>
        <dbReference type="ARBA" id="ARBA00022723"/>
    </source>
</evidence>
<keyword evidence="7 9" id="KW-0408">Iron</keyword>
<evidence type="ECO:0000313" key="11">
    <source>
        <dbReference type="Proteomes" id="UP000504604"/>
    </source>
</evidence>
<evidence type="ECO:0000313" key="12">
    <source>
        <dbReference type="RefSeq" id="XP_020548043.1"/>
    </source>
</evidence>
<dbReference type="PANTHER" id="PTHR47955:SF19">
    <property type="entry name" value="CYTOCHROME P450 71A9-LIKE ISOFORM X1"/>
    <property type="match status" value="1"/>
</dbReference>
<dbReference type="GO" id="GO:0005506">
    <property type="term" value="F:iron ion binding"/>
    <property type="evidence" value="ECO:0007669"/>
    <property type="project" value="InterPro"/>
</dbReference>